<protein>
    <submittedName>
        <fullName evidence="1">Uncharacterized protein</fullName>
    </submittedName>
</protein>
<evidence type="ECO:0000313" key="2">
    <source>
        <dbReference type="Proteomes" id="UP000194159"/>
    </source>
</evidence>
<gene>
    <name evidence="1" type="ORF">NXC12_PE00284</name>
</gene>
<accession>A0AAN1BMA5</accession>
<dbReference type="AlphaFoldDB" id="A0AAN1BMA5"/>
<sequence>MRGLTTRTLARHGVPCLRMPFGSPAPALAIGFDFVPISSGILHNLLDEHVREAISPRPDRIIQELAGQGRQE</sequence>
<proteinExistence type="predicted"/>
<keyword evidence="1" id="KW-0614">Plasmid</keyword>
<evidence type="ECO:0000313" key="1">
    <source>
        <dbReference type="EMBL" id="ARQ13880.1"/>
    </source>
</evidence>
<geneLocation type="plasmid" evidence="2">
    <name>pretnxc12e</name>
</geneLocation>
<dbReference type="EMBL" id="CP020911">
    <property type="protein sequence ID" value="ARQ13880.1"/>
    <property type="molecule type" value="Genomic_DNA"/>
</dbReference>
<dbReference type="Proteomes" id="UP000194159">
    <property type="component" value="Plasmid pRetNXC12e"/>
</dbReference>
<name>A0AAN1BMA5_RHIET</name>
<organism evidence="1 2">
    <name type="scientific">Rhizobium etli</name>
    <dbReference type="NCBI Taxonomy" id="29449"/>
    <lineage>
        <taxon>Bacteria</taxon>
        <taxon>Pseudomonadati</taxon>
        <taxon>Pseudomonadota</taxon>
        <taxon>Alphaproteobacteria</taxon>
        <taxon>Hyphomicrobiales</taxon>
        <taxon>Rhizobiaceae</taxon>
        <taxon>Rhizobium/Agrobacterium group</taxon>
        <taxon>Rhizobium</taxon>
    </lineage>
</organism>
<reference evidence="1 2" key="1">
    <citation type="submission" date="2017-04" db="EMBL/GenBank/DDBJ databases">
        <title>Complete genome sequences of Rhizobium genomic linages associated to common bean (phaseolus vulgaris).</title>
        <authorList>
            <person name="Santamaria R.I."/>
            <person name="Bustos P."/>
            <person name="Perez-Carrascal O."/>
            <person name="Martinez-Flores I."/>
            <person name="Juarez S."/>
            <person name="Lozano L."/>
            <person name="Miranda F."/>
            <person name="Vinuesa P."/>
            <person name="Martinez-Romero E."/>
            <person name="Cevallos M.A."/>
            <person name="Romero D."/>
            <person name="Davila G."/>
            <person name="Gonzalez V."/>
        </authorList>
    </citation>
    <scope>NUCLEOTIDE SEQUENCE [LARGE SCALE GENOMIC DNA]</scope>
    <source>
        <strain evidence="1 2">NXC12</strain>
        <plasmid evidence="2">pretnxc12e</plasmid>
    </source>
</reference>